<feature type="compositionally biased region" description="Basic and acidic residues" evidence="1">
    <location>
        <begin position="931"/>
        <end position="949"/>
    </location>
</feature>
<dbReference type="OrthoDB" id="1739806at2759"/>
<evidence type="ECO:0000313" key="4">
    <source>
        <dbReference type="Proteomes" id="UP000250321"/>
    </source>
</evidence>
<feature type="compositionally biased region" description="Basic and acidic residues" evidence="1">
    <location>
        <begin position="1087"/>
        <end position="1107"/>
    </location>
</feature>
<feature type="region of interest" description="Disordered" evidence="1">
    <location>
        <begin position="931"/>
        <end position="1107"/>
    </location>
</feature>
<dbReference type="SUPFAM" id="SSF48371">
    <property type="entry name" value="ARM repeat"/>
    <property type="match status" value="1"/>
</dbReference>
<dbReference type="STRING" id="2094558.A0A314Y7D4"/>
<dbReference type="CDD" id="cd22249">
    <property type="entry name" value="UDM1_RNF168_RNF169-like"/>
    <property type="match status" value="1"/>
</dbReference>
<feature type="compositionally biased region" description="Basic and acidic residues" evidence="1">
    <location>
        <begin position="969"/>
        <end position="980"/>
    </location>
</feature>
<dbReference type="PANTHER" id="PTHR35833">
    <property type="entry name" value="GALACTOSE-BINDING DOMAIN-LIKE, ARMADILLO-TYPE FOLD PROTEIN-RELATED"/>
    <property type="match status" value="1"/>
</dbReference>
<feature type="compositionally biased region" description="Polar residues" evidence="1">
    <location>
        <begin position="985"/>
        <end position="998"/>
    </location>
</feature>
<keyword evidence="4" id="KW-1185">Reference proteome</keyword>
<dbReference type="PANTHER" id="PTHR35833:SF1">
    <property type="entry name" value="GALACTOSE-BINDING DOMAIN-CONTAINING PROTEIN"/>
    <property type="match status" value="1"/>
</dbReference>
<dbReference type="EMBL" id="PJQY01001267">
    <property type="protein sequence ID" value="PQQ04105.1"/>
    <property type="molecule type" value="Genomic_DNA"/>
</dbReference>
<evidence type="ECO:0000256" key="1">
    <source>
        <dbReference type="SAM" id="MobiDB-lite"/>
    </source>
</evidence>
<proteinExistence type="predicted"/>
<comment type="caution">
    <text evidence="3">The sequence shown here is derived from an EMBL/GenBank/DDBJ whole genome shotgun (WGS) entry which is preliminary data.</text>
</comment>
<dbReference type="Proteomes" id="UP000250321">
    <property type="component" value="Unassembled WGS sequence"/>
</dbReference>
<evidence type="ECO:0000256" key="2">
    <source>
        <dbReference type="SAM" id="SignalP"/>
    </source>
</evidence>
<keyword evidence="2" id="KW-0732">Signal</keyword>
<feature type="signal peptide" evidence="2">
    <location>
        <begin position="1"/>
        <end position="16"/>
    </location>
</feature>
<accession>A0A314Y7D4</accession>
<feature type="compositionally biased region" description="Polar residues" evidence="1">
    <location>
        <begin position="1014"/>
        <end position="1028"/>
    </location>
</feature>
<feature type="chain" id="PRO_5016380488" evidence="2">
    <location>
        <begin position="17"/>
        <end position="1107"/>
    </location>
</feature>
<dbReference type="InterPro" id="IPR016024">
    <property type="entry name" value="ARM-type_fold"/>
</dbReference>
<name>A0A314Y7D4_PRUYE</name>
<organism evidence="3 4">
    <name type="scientific">Prunus yedoensis var. nudiflora</name>
    <dbReference type="NCBI Taxonomy" id="2094558"/>
    <lineage>
        <taxon>Eukaryota</taxon>
        <taxon>Viridiplantae</taxon>
        <taxon>Streptophyta</taxon>
        <taxon>Embryophyta</taxon>
        <taxon>Tracheophyta</taxon>
        <taxon>Spermatophyta</taxon>
        <taxon>Magnoliopsida</taxon>
        <taxon>eudicotyledons</taxon>
        <taxon>Gunneridae</taxon>
        <taxon>Pentapetalae</taxon>
        <taxon>rosids</taxon>
        <taxon>fabids</taxon>
        <taxon>Rosales</taxon>
        <taxon>Rosaceae</taxon>
        <taxon>Amygdaloideae</taxon>
        <taxon>Amygdaleae</taxon>
        <taxon>Prunus</taxon>
    </lineage>
</organism>
<gene>
    <name evidence="3" type="ORF">Pyn_20443</name>
</gene>
<sequence length="1107" mass="124704">MHEILMQCMIFLLNSATKLYCAPEHVIDIALGSAEYLNGMLTSLYYQFKENNLQLEPETIHGIQRRWILLQRLVISSSGGDEETGFAINKNGFRYGNLIPPSAWMQRISTFSRCTSPLVRFLGWMAVSRNARQYMKDQLLLASDLPQLTSLLSTFADELSVVDNVVSRKYEESGGEIVSPPIKGFEVADQQHQDQSFRVIYPDLFKFFPNMKKQFEAFGETILEAVGLQLRSLPSSMVPDILCWFSDLCSWPFLHTEQLSARNSSDHLKGYVSKNAKAIILYTLEAIVTSTWKQWCPRYLEWCKCWHVSDEERSLVDDSCVNFESLCFDELFTNIRQGANQDNSTEKVYNRGLTIFILASVFPDLSAQRRREMLQSLIFWADFTAFEPTSSFHNYLCAFQSVMESCKLLLVQTLQFFGAIPLELPTEGQHESGLESHSWFLSDVYRSSSQDKASEKLEGDNVGADIVNKKFPDHWRTGLEVISETILTLQENRCWEVASVVLDCVLAVPHKFGFNSVIGSICSAIKSSSCNAPKIAWRLQSDKWLLILLTKGVHSLKECEVPLANLFCTMLGHPEPEQRSIALKLLGKLVGQDLSGGTALQSSMFYKNLVSPGFVTSVPESIISHLVSSTWNLVVVLASSDASLLVRTRAMTLLVDCIPFAERRLLQSFLAAADSVLGLGELARRNCEGQLLRLSLALIAGACLYSPDEDISLIPQNVWKNIETLASSKPDGRSGDVEKRACQVLCRLKSEGDEAKEVLREVLTSSSSKQSDPDFESTRESVLQVLASLTSAKSYFDIFSNKIDQEVMELEEAELEWDILQKEHALHESPTKDGHQILSLSSPVEDVARLKQIKDCIHSLEKSKLHEDIVARRQKKLLMRHRQKCFEEAALREAELLQELDRERAAEVEKDIERQRLLELERAKTRELRQNLEMEKERQAQRELQRELEQAEAGVRPSRRDFSSTYSSRPRERYRERENGRAGSEGSTRSSSGNLQLETSTTSSSMGTMPTVVLSGSRQFSGQPTILQSRDRLDDGGSGYEENLDGSKDSGDTGSVGDPDSVSAFDGQPGGFGSGQRHGSRGSKSRQVVERRERDGRREGKWERKHL</sequence>
<protein>
    <submittedName>
        <fullName evidence="3">Uncharacterized protein</fullName>
    </submittedName>
</protein>
<evidence type="ECO:0000313" key="3">
    <source>
        <dbReference type="EMBL" id="PQQ04105.1"/>
    </source>
</evidence>
<reference evidence="3 4" key="1">
    <citation type="submission" date="2018-02" db="EMBL/GenBank/DDBJ databases">
        <title>Draft genome of wild Prunus yedoensis var. nudiflora.</title>
        <authorList>
            <person name="Baek S."/>
            <person name="Kim J.-H."/>
            <person name="Choi K."/>
            <person name="Kim G.-B."/>
            <person name="Cho A."/>
            <person name="Jang H."/>
            <person name="Shin C.-H."/>
            <person name="Yu H.-J."/>
            <person name="Mun J.-H."/>
        </authorList>
    </citation>
    <scope>NUCLEOTIDE SEQUENCE [LARGE SCALE GENOMIC DNA]</scope>
    <source>
        <strain evidence="4">cv. Jeju island</strain>
        <tissue evidence="3">Leaf</tissue>
    </source>
</reference>
<feature type="compositionally biased region" description="Low complexity" evidence="1">
    <location>
        <begin position="999"/>
        <end position="1009"/>
    </location>
</feature>
<dbReference type="AlphaFoldDB" id="A0A314Y7D4"/>